<dbReference type="RefSeq" id="WP_046106924.1">
    <property type="nucleotide sequence ID" value="NZ_JZEX01000031.1"/>
</dbReference>
<feature type="chain" id="PRO_5002486998" evidence="1">
    <location>
        <begin position="26"/>
        <end position="109"/>
    </location>
</feature>
<dbReference type="PATRIC" id="fig|443610.3.peg.2884"/>
<dbReference type="EMBL" id="JZEX01000031">
    <property type="protein sequence ID" value="KKB13416.1"/>
    <property type="molecule type" value="Genomic_DNA"/>
</dbReference>
<feature type="signal peptide" evidence="1">
    <location>
        <begin position="1"/>
        <end position="25"/>
    </location>
</feature>
<evidence type="ECO:0000313" key="3">
    <source>
        <dbReference type="Proteomes" id="UP000033632"/>
    </source>
</evidence>
<evidence type="ECO:0000256" key="1">
    <source>
        <dbReference type="SAM" id="SignalP"/>
    </source>
</evidence>
<dbReference type="Proteomes" id="UP000033632">
    <property type="component" value="Unassembled WGS sequence"/>
</dbReference>
<reference evidence="2 3" key="1">
    <citation type="submission" date="2015-03" db="EMBL/GenBank/DDBJ databases">
        <authorList>
            <person name="Hassan Y.I."/>
            <person name="Lepp D."/>
            <person name="Li X.-Z."/>
            <person name="Zhou T."/>
        </authorList>
    </citation>
    <scope>NUCLEOTIDE SEQUENCE [LARGE SCALE GENOMIC DNA]</scope>
    <source>
        <strain evidence="2 3">BD-c194</strain>
    </source>
</reference>
<evidence type="ECO:0000313" key="2">
    <source>
        <dbReference type="EMBL" id="KKB13416.1"/>
    </source>
</evidence>
<accession>A0A0F5FWZ1</accession>
<dbReference type="STRING" id="443610.VE25_02060"/>
<keyword evidence="3" id="KW-1185">Reference proteome</keyword>
<keyword evidence="1" id="KW-0732">Signal</keyword>
<sequence>MRRLPLLVLVLLLTAFLGRPTVANALSDLVLTPLTTAIACEDRSVATERVQPCDAKAPIIVPYAKCCLGILPQPAPQLVAEAGAVPGFHVPWQPAFRIHHSQFRPPREA</sequence>
<dbReference type="AlphaFoldDB" id="A0A0F5FWZ1"/>
<name>A0A0F5FWZ1_9HYPH</name>
<comment type="caution">
    <text evidence="2">The sequence shown here is derived from an EMBL/GenBank/DDBJ whole genome shotgun (WGS) entry which is preliminary data.</text>
</comment>
<protein>
    <submittedName>
        <fullName evidence="2">Uncharacterized protein</fullName>
    </submittedName>
</protein>
<organism evidence="2 3">
    <name type="scientific">Devosia geojensis</name>
    <dbReference type="NCBI Taxonomy" id="443610"/>
    <lineage>
        <taxon>Bacteria</taxon>
        <taxon>Pseudomonadati</taxon>
        <taxon>Pseudomonadota</taxon>
        <taxon>Alphaproteobacteria</taxon>
        <taxon>Hyphomicrobiales</taxon>
        <taxon>Devosiaceae</taxon>
        <taxon>Devosia</taxon>
    </lineage>
</organism>
<gene>
    <name evidence="2" type="ORF">VE25_02060</name>
</gene>
<proteinExistence type="predicted"/>